<sequence length="1056" mass="111026">MLSSKPSIATQVLLMVLFVCCGKSIGQTTQGAAYIWSTTTSWTPTGVPTSSGTVTVNHPLTLDQDLTIGTGNYTFNQDVTDQPGLPNYNLTNSNATGSLTIASGTTTIGGVTDIGGNSTFTLTVKNGATLVLGTPGSISNNFLIGNKANITIEQGATLIIYGNIVNSNSSGDFIVNGLLQVYGDYKTDNGNIDINGTTGQFYTTGAMQTQGSSSTIYGSGNECTSNCSGTSLGCGSGGNSYTATILPLSQTVCSGGAIAQMTFTTNAPSSTYQWESSLTAGGIYTPISGQTSSTYTPSSLTVTTWFRMKYTSSASGCGTKYSAPIPVYVSASTYTQSTSGQTVCGGTFGPISVSAFGTSLTYQWFSNTTASNSGGTSISGATSNIYTPSNAISGTKYYYCVINSSCNVPFTTAVSGAFTVNTPTTPIIGTITQPDCVTSTGSVILSGLPASGTIYKTGTVTASYTITGTTMTISGLAAGTYNFSVSNGSCSSSITGDVVINSVTTNTWTSSWDKGTPNSSQKLVFTGNYPPATDPNVDINGCSCMVTGGAEVTIKSGRTLTITNDLTVVGGGTLTFENNASLVQINNVANTGNIIYKRITPSLIETDYAYWSSPVAGQTLNISPDYAYGTFYSYDYSIDNWAAESLSTNMAVGNGYIIRGQKSDNTAYNITGTFIGVPNNGTKTIAVGSTGTSNLLGNPYPSAINADTFLAVNSTILDGTIYLWTHNTAIQLASSITNGTAGSGLYAYTSDDYASYNTTGGVGVGNFANGVEKTTNRPTGKIAAGQAFFTTSKTTGGTVTFNNAMRVLGNNTQFFRTKNPKTKTTTDIEKNRVWLNLTNTEGAFKQALVGYITDATNDYESRFDGESFDGNEYVDFYSINEDKNLVIQGRALPFDEKDEVPLGFRTAIDGAFTINIDEVDGFLVNQSVFLEDKLTNTVTDLKSGNYTFNTTAGTFNDRFVLKYSNKTLGVGTIDKEDGIVVLYSNNYKTLIIHNNGDSTINSVSLFSMTGQNIAVWDVKDSEQTNIQIPIKNISSGIYIVKVKTTDGESSKKIVIR</sequence>
<reference evidence="4" key="1">
    <citation type="submission" date="2016-11" db="EMBL/GenBank/DDBJ databases">
        <authorList>
            <person name="Varghese N."/>
            <person name="Submissions S."/>
        </authorList>
    </citation>
    <scope>NUCLEOTIDE SEQUENCE [LARGE SCALE GENOMIC DNA]</scope>
    <source>
        <strain evidence="4">DSM 19978</strain>
    </source>
</reference>
<dbReference type="EMBL" id="FQWB01000001">
    <property type="protein sequence ID" value="SHF89224.1"/>
    <property type="molecule type" value="Genomic_DNA"/>
</dbReference>
<name>A0A1M5FCF6_9FLAO</name>
<keyword evidence="1" id="KW-0732">Signal</keyword>
<evidence type="ECO:0000259" key="2">
    <source>
        <dbReference type="Pfam" id="PF18962"/>
    </source>
</evidence>
<organism evidence="3 4">
    <name type="scientific">Flavobacterium fluvii</name>
    <dbReference type="NCBI Taxonomy" id="468056"/>
    <lineage>
        <taxon>Bacteria</taxon>
        <taxon>Pseudomonadati</taxon>
        <taxon>Bacteroidota</taxon>
        <taxon>Flavobacteriia</taxon>
        <taxon>Flavobacteriales</taxon>
        <taxon>Flavobacteriaceae</taxon>
        <taxon>Flavobacterium</taxon>
    </lineage>
</organism>
<dbReference type="Pfam" id="PF18962">
    <property type="entry name" value="Por_Secre_tail"/>
    <property type="match status" value="1"/>
</dbReference>
<dbReference type="InterPro" id="IPR026444">
    <property type="entry name" value="Secre_tail"/>
</dbReference>
<evidence type="ECO:0000313" key="3">
    <source>
        <dbReference type="EMBL" id="SHF89224.1"/>
    </source>
</evidence>
<dbReference type="Proteomes" id="UP000184516">
    <property type="component" value="Unassembled WGS sequence"/>
</dbReference>
<evidence type="ECO:0000313" key="4">
    <source>
        <dbReference type="Proteomes" id="UP000184516"/>
    </source>
</evidence>
<proteinExistence type="predicted"/>
<dbReference type="Gene3D" id="2.60.40.2700">
    <property type="match status" value="2"/>
</dbReference>
<accession>A0A1M5FCF6</accession>
<dbReference type="AlphaFoldDB" id="A0A1M5FCF6"/>
<dbReference type="STRING" id="468056.SAMN05443549_101721"/>
<feature type="domain" description="Secretion system C-terminal sorting" evidence="2">
    <location>
        <begin position="990"/>
        <end position="1055"/>
    </location>
</feature>
<keyword evidence="4" id="KW-1185">Reference proteome</keyword>
<protein>
    <submittedName>
        <fullName evidence="3">Por secretion system C-terminal sorting domain-containing protein</fullName>
    </submittedName>
</protein>
<gene>
    <name evidence="3" type="ORF">SAMN05443549_101721</name>
</gene>
<dbReference type="NCBIfam" id="TIGR04183">
    <property type="entry name" value="Por_Secre_tail"/>
    <property type="match status" value="1"/>
</dbReference>
<evidence type="ECO:0000256" key="1">
    <source>
        <dbReference type="ARBA" id="ARBA00022729"/>
    </source>
</evidence>